<dbReference type="EMBL" id="JABCKV010000386">
    <property type="protein sequence ID" value="KAG5641113.1"/>
    <property type="molecule type" value="Genomic_DNA"/>
</dbReference>
<dbReference type="Gene3D" id="3.40.50.300">
    <property type="entry name" value="P-loop containing nucleotide triphosphate hydrolases"/>
    <property type="match status" value="1"/>
</dbReference>
<dbReference type="InterPro" id="IPR027417">
    <property type="entry name" value="P-loop_NTPase"/>
</dbReference>
<dbReference type="Proteomes" id="UP000775547">
    <property type="component" value="Unassembled WGS sequence"/>
</dbReference>
<organism evidence="1 2">
    <name type="scientific">Asterophora parasitica</name>
    <dbReference type="NCBI Taxonomy" id="117018"/>
    <lineage>
        <taxon>Eukaryota</taxon>
        <taxon>Fungi</taxon>
        <taxon>Dikarya</taxon>
        <taxon>Basidiomycota</taxon>
        <taxon>Agaricomycotina</taxon>
        <taxon>Agaricomycetes</taxon>
        <taxon>Agaricomycetidae</taxon>
        <taxon>Agaricales</taxon>
        <taxon>Tricholomatineae</taxon>
        <taxon>Lyophyllaceae</taxon>
        <taxon>Asterophora</taxon>
    </lineage>
</organism>
<name>A0A9P7K8H1_9AGAR</name>
<dbReference type="AlphaFoldDB" id="A0A9P7K8H1"/>
<accession>A0A9P7K8H1</accession>
<protein>
    <submittedName>
        <fullName evidence="1">Uncharacterized protein</fullName>
    </submittedName>
</protein>
<keyword evidence="2" id="KW-1185">Reference proteome</keyword>
<reference evidence="1" key="2">
    <citation type="submission" date="2021-10" db="EMBL/GenBank/DDBJ databases">
        <title>Phylogenomics reveals ancestral predisposition of the termite-cultivated fungus Termitomyces towards a domesticated lifestyle.</title>
        <authorList>
            <person name="Auxier B."/>
            <person name="Grum-Grzhimaylo A."/>
            <person name="Cardenas M.E."/>
            <person name="Lodge J.D."/>
            <person name="Laessoe T."/>
            <person name="Pedersen O."/>
            <person name="Smith M.E."/>
            <person name="Kuyper T.W."/>
            <person name="Franco-Molano E.A."/>
            <person name="Baroni T.J."/>
            <person name="Aanen D.K."/>
        </authorList>
    </citation>
    <scope>NUCLEOTIDE SEQUENCE</scope>
    <source>
        <strain evidence="1">AP01</strain>
        <tissue evidence="1">Mycelium</tissue>
    </source>
</reference>
<reference evidence="1" key="1">
    <citation type="submission" date="2020-07" db="EMBL/GenBank/DDBJ databases">
        <authorList>
            <person name="Nieuwenhuis M."/>
            <person name="Van De Peppel L.J.J."/>
        </authorList>
    </citation>
    <scope>NUCLEOTIDE SEQUENCE</scope>
    <source>
        <strain evidence="1">AP01</strain>
        <tissue evidence="1">Mycelium</tissue>
    </source>
</reference>
<sequence length="250" mass="28139">MFCLKTYLSSIAECDLANISSGVDGCTFTSSCYSVNFLGTAFNVYDTAGLDEGQSGTVPKQEAIVQLFRLLRSLDSGVNLLVFCMRGPRIKEAAHKNWRLFYEIICRRQVPIILAVTGLEQETDMDGWWVRNKGAFQRYEMYPHGVACITAMRGKLLKSGAHRLDDEYAESTLKMQTLINSTCLEHAWKVSPLEWLRDIVTVSYESRFCGDTIEHRHVSTITGAAVQELIDRCEMSSEEARKIGEVLSQV</sequence>
<gene>
    <name evidence="1" type="ORF">DXG03_005976</name>
</gene>
<proteinExistence type="predicted"/>
<evidence type="ECO:0000313" key="1">
    <source>
        <dbReference type="EMBL" id="KAG5641113.1"/>
    </source>
</evidence>
<dbReference type="SUPFAM" id="SSF52540">
    <property type="entry name" value="P-loop containing nucleoside triphosphate hydrolases"/>
    <property type="match status" value="1"/>
</dbReference>
<dbReference type="OrthoDB" id="8954335at2759"/>
<evidence type="ECO:0000313" key="2">
    <source>
        <dbReference type="Proteomes" id="UP000775547"/>
    </source>
</evidence>
<comment type="caution">
    <text evidence="1">The sequence shown here is derived from an EMBL/GenBank/DDBJ whole genome shotgun (WGS) entry which is preliminary data.</text>
</comment>